<accession>A0ABU1QTX2</accession>
<sequence>MEQKFKLSDKVRHLTTPEIEMVVVGFDVEWPNDLKKTVDRVPNYEFPICTYFNKVSGNWERKVFSIYELELIPEK</sequence>
<evidence type="ECO:0000313" key="2">
    <source>
        <dbReference type="Proteomes" id="UP001264980"/>
    </source>
</evidence>
<dbReference type="Proteomes" id="UP001264980">
    <property type="component" value="Unassembled WGS sequence"/>
</dbReference>
<keyword evidence="2" id="KW-1185">Reference proteome</keyword>
<proteinExistence type="predicted"/>
<evidence type="ECO:0000313" key="1">
    <source>
        <dbReference type="EMBL" id="MDR6804616.1"/>
    </source>
</evidence>
<dbReference type="RefSeq" id="WP_309981897.1">
    <property type="nucleotide sequence ID" value="NZ_JAVDTI010000002.1"/>
</dbReference>
<name>A0ABU1QTX2_9BACT</name>
<protein>
    <submittedName>
        <fullName evidence="1">Uncharacterized protein</fullName>
    </submittedName>
</protein>
<gene>
    <name evidence="1" type="ORF">J2W84_001662</name>
</gene>
<organism evidence="1 2">
    <name type="scientific">Dyadobacter fermentans</name>
    <dbReference type="NCBI Taxonomy" id="94254"/>
    <lineage>
        <taxon>Bacteria</taxon>
        <taxon>Pseudomonadati</taxon>
        <taxon>Bacteroidota</taxon>
        <taxon>Cytophagia</taxon>
        <taxon>Cytophagales</taxon>
        <taxon>Spirosomataceae</taxon>
        <taxon>Dyadobacter</taxon>
    </lineage>
</organism>
<reference evidence="1 2" key="1">
    <citation type="submission" date="2023-07" db="EMBL/GenBank/DDBJ databases">
        <title>Sorghum-associated microbial communities from plants grown in Nebraska, USA.</title>
        <authorList>
            <person name="Schachtman D."/>
        </authorList>
    </citation>
    <scope>NUCLEOTIDE SEQUENCE [LARGE SCALE GENOMIC DNA]</scope>
    <source>
        <strain evidence="1 2">BE57</strain>
    </source>
</reference>
<comment type="caution">
    <text evidence="1">The sequence shown here is derived from an EMBL/GenBank/DDBJ whole genome shotgun (WGS) entry which is preliminary data.</text>
</comment>
<dbReference type="EMBL" id="JAVDTI010000002">
    <property type="protein sequence ID" value="MDR6804616.1"/>
    <property type="molecule type" value="Genomic_DNA"/>
</dbReference>